<evidence type="ECO:0000256" key="3">
    <source>
        <dbReference type="ARBA" id="ARBA00022898"/>
    </source>
</evidence>
<gene>
    <name evidence="9" type="ORF">VVAX_05607</name>
</gene>
<dbReference type="EMBL" id="LR743508">
    <property type="protein sequence ID" value="CAA2109336.1"/>
    <property type="molecule type" value="Genomic_DNA"/>
</dbReference>
<dbReference type="InterPro" id="IPR015424">
    <property type="entry name" value="PyrdxlP-dep_Trfase"/>
</dbReference>
<dbReference type="InterPro" id="IPR015422">
    <property type="entry name" value="PyrdxlP-dep_Trfase_small"/>
</dbReference>
<evidence type="ECO:0000256" key="7">
    <source>
        <dbReference type="RuleBase" id="RU004504"/>
    </source>
</evidence>
<dbReference type="PANTHER" id="PTHR21152:SF40">
    <property type="entry name" value="ALANINE--GLYOXYLATE AMINOTRANSFERASE"/>
    <property type="match status" value="1"/>
</dbReference>
<dbReference type="InterPro" id="IPR020578">
    <property type="entry name" value="Aminotrans_V_PyrdxlP_BS"/>
</dbReference>
<dbReference type="GO" id="GO:0004760">
    <property type="term" value="F:L-serine-pyruvate transaminase activity"/>
    <property type="evidence" value="ECO:0007669"/>
    <property type="project" value="UniProtKB-EC"/>
</dbReference>
<evidence type="ECO:0000256" key="2">
    <source>
        <dbReference type="ARBA" id="ARBA00009236"/>
    </source>
</evidence>
<keyword evidence="9" id="KW-0808">Transferase</keyword>
<evidence type="ECO:0000313" key="9">
    <source>
        <dbReference type="EMBL" id="CAA2109336.1"/>
    </source>
</evidence>
<dbReference type="InterPro" id="IPR000192">
    <property type="entry name" value="Aminotrans_V_dom"/>
</dbReference>
<dbReference type="SUPFAM" id="SSF53383">
    <property type="entry name" value="PLP-dependent transferases"/>
    <property type="match status" value="1"/>
</dbReference>
<dbReference type="AlphaFoldDB" id="A0A679JD65"/>
<evidence type="ECO:0000259" key="8">
    <source>
        <dbReference type="Pfam" id="PF00266"/>
    </source>
</evidence>
<dbReference type="InterPro" id="IPR024169">
    <property type="entry name" value="SP_NH2Trfase/AEP_transaminase"/>
</dbReference>
<keyword evidence="9" id="KW-0670">Pyruvate</keyword>
<protein>
    <submittedName>
        <fullName evidence="9">Serine-pyruvate aminotransferase</fullName>
        <ecNumber evidence="9">2.6.1.51</ecNumber>
    </submittedName>
</protein>
<dbReference type="EC" id="2.6.1.51" evidence="9"/>
<evidence type="ECO:0000256" key="5">
    <source>
        <dbReference type="PIRSR" id="PIRSR000524-50"/>
    </source>
</evidence>
<dbReference type="Gene3D" id="3.90.1150.10">
    <property type="entry name" value="Aspartate Aminotransferase, domain 1"/>
    <property type="match status" value="1"/>
</dbReference>
<keyword evidence="9" id="KW-0032">Aminotransferase</keyword>
<dbReference type="GO" id="GO:0019265">
    <property type="term" value="P:glycine biosynthetic process, by transamination of glyoxylate"/>
    <property type="evidence" value="ECO:0007669"/>
    <property type="project" value="TreeGrafter"/>
</dbReference>
<accession>A0A679JD65</accession>
<dbReference type="RefSeq" id="WP_339093281.1">
    <property type="nucleotide sequence ID" value="NZ_LR743508.1"/>
</dbReference>
<feature type="modified residue" description="N6-(pyridoxal phosphate)lysine" evidence="5">
    <location>
        <position position="206"/>
    </location>
</feature>
<comment type="cofactor">
    <cofactor evidence="1 5 7">
        <name>pyridoxal 5'-phosphate</name>
        <dbReference type="ChEBI" id="CHEBI:597326"/>
    </cofactor>
</comment>
<dbReference type="GO" id="GO:0008453">
    <property type="term" value="F:alanine-glyoxylate transaminase activity"/>
    <property type="evidence" value="ECO:0007669"/>
    <property type="project" value="TreeGrafter"/>
</dbReference>
<organism evidence="9">
    <name type="scientific">Variovorax paradoxus</name>
    <dbReference type="NCBI Taxonomy" id="34073"/>
    <lineage>
        <taxon>Bacteria</taxon>
        <taxon>Pseudomonadati</taxon>
        <taxon>Pseudomonadota</taxon>
        <taxon>Betaproteobacteria</taxon>
        <taxon>Burkholderiales</taxon>
        <taxon>Comamonadaceae</taxon>
        <taxon>Variovorax</taxon>
    </lineage>
</organism>
<dbReference type="PANTHER" id="PTHR21152">
    <property type="entry name" value="AMINOTRANSFERASE CLASS V"/>
    <property type="match status" value="1"/>
</dbReference>
<dbReference type="Gene3D" id="3.40.640.10">
    <property type="entry name" value="Type I PLP-dependent aspartate aminotransferase-like (Major domain)"/>
    <property type="match status" value="1"/>
</dbReference>
<name>A0A679JD65_VARPD</name>
<sequence length="405" mass="42367">MNPSSSSSLRIPGTPFLHAPGPTRLPAQVVNAMGIQPLELGDPALDTLIADCENGLRRVFGARHSDVFMYAANGHGAWEATVCNLVAPGGCVVVAGSGTFSEAWALHAEGLGVRVLRTACEVGRAADAGAVEALLRADTAHEIAAVFAVHTDTGSGVTSDMQAFRDAIDAASHPALLVVDVVASLAAAPFDMDALRVDVAIGASQKALMVPPGLSFVAVNEKAMRVAEANTTPRVYWDWLRRRSDLSYRKFCGTPPQSLLMGLKAALDLVFEEGLAQVIARHRRLAAAVQAAVEGWSERGDVAFHVRDAKSRSVSVTTIAVREGIDPEALRTLARERFQVGIAGGLGNLAGRIFRIGHLGDLNAPMVLGCLAGMEAAMSASGIAYGPGVERAVRVLSAPAGENVQ</sequence>
<dbReference type="PIRSF" id="PIRSF000524">
    <property type="entry name" value="SPT"/>
    <property type="match status" value="1"/>
</dbReference>
<evidence type="ECO:0000256" key="1">
    <source>
        <dbReference type="ARBA" id="ARBA00001933"/>
    </source>
</evidence>
<dbReference type="InterPro" id="IPR015421">
    <property type="entry name" value="PyrdxlP-dep_Trfase_major"/>
</dbReference>
<proteinExistence type="inferred from homology"/>
<feature type="domain" description="Aminotransferase class V" evidence="8">
    <location>
        <begin position="47"/>
        <end position="345"/>
    </location>
</feature>
<evidence type="ECO:0000256" key="4">
    <source>
        <dbReference type="PIRSR" id="PIRSR000524-1"/>
    </source>
</evidence>
<reference evidence="9" key="1">
    <citation type="submission" date="2019-12" db="EMBL/GenBank/DDBJ databases">
        <authorList>
            <person name="Cremers G."/>
        </authorList>
    </citation>
    <scope>NUCLEOTIDE SEQUENCE</scope>
    <source>
        <strain evidence="9">Vvax</strain>
    </source>
</reference>
<feature type="binding site" evidence="4">
    <location>
        <position position="355"/>
    </location>
    <ligand>
        <name>substrate</name>
    </ligand>
</feature>
<keyword evidence="3 5" id="KW-0663">Pyridoxal phosphate</keyword>
<dbReference type="PROSITE" id="PS00595">
    <property type="entry name" value="AA_TRANSFER_CLASS_5"/>
    <property type="match status" value="1"/>
</dbReference>
<comment type="similarity">
    <text evidence="2 6">Belongs to the class-V pyridoxal-phosphate-dependent aminotransferase family.</text>
</comment>
<dbReference type="Pfam" id="PF00266">
    <property type="entry name" value="Aminotran_5"/>
    <property type="match status" value="1"/>
</dbReference>
<evidence type="ECO:0000256" key="6">
    <source>
        <dbReference type="RuleBase" id="RU004075"/>
    </source>
</evidence>